<dbReference type="OrthoDB" id="7758825at2759"/>
<dbReference type="Proteomes" id="UP000593567">
    <property type="component" value="Unassembled WGS sequence"/>
</dbReference>
<dbReference type="InterPro" id="IPR012337">
    <property type="entry name" value="RNaseH-like_sf"/>
</dbReference>
<sequence>MTSTSTTLVTCNALRGLFARHGLPNVLVSDNGPCFTSADFKEFTQSYGIIHKFSPPYHPATNGQAERFVRSFKEGISPASRFLGRKLKTRLDLLFPSHNAERSKFTELKTRQFEVGDLVWARDYMSSDFWRKGKVVEVTGPLTYVVQVQGKGEWRRHIDQMRLRVESRDSVLNGQGTGMGRWPTQNVTPYAKIYTNQKSNNDPDELASDHAGLARHQPFADGGDNTLGNGNDPVVPQASSTSSATLSPDAIPARRSSRIKKAHVRLNL</sequence>
<proteinExistence type="predicted"/>
<organism evidence="3 4">
    <name type="scientific">Bugula neritina</name>
    <name type="common">Brown bryozoan</name>
    <name type="synonym">Sertularia neritina</name>
    <dbReference type="NCBI Taxonomy" id="10212"/>
    <lineage>
        <taxon>Eukaryota</taxon>
        <taxon>Metazoa</taxon>
        <taxon>Spiralia</taxon>
        <taxon>Lophotrochozoa</taxon>
        <taxon>Bryozoa</taxon>
        <taxon>Gymnolaemata</taxon>
        <taxon>Cheilostomatida</taxon>
        <taxon>Flustrina</taxon>
        <taxon>Buguloidea</taxon>
        <taxon>Bugulidae</taxon>
        <taxon>Bugula</taxon>
    </lineage>
</organism>
<dbReference type="Gene3D" id="3.30.420.10">
    <property type="entry name" value="Ribonuclease H-like superfamily/Ribonuclease H"/>
    <property type="match status" value="1"/>
</dbReference>
<evidence type="ECO:0000259" key="2">
    <source>
        <dbReference type="PROSITE" id="PS50994"/>
    </source>
</evidence>
<dbReference type="PANTHER" id="PTHR37984:SF13">
    <property type="entry name" value="RIBONUCLEASE H"/>
    <property type="match status" value="1"/>
</dbReference>
<dbReference type="PANTHER" id="PTHR37984">
    <property type="entry name" value="PROTEIN CBG26694"/>
    <property type="match status" value="1"/>
</dbReference>
<dbReference type="Pfam" id="PF00665">
    <property type="entry name" value="rve"/>
    <property type="match status" value="1"/>
</dbReference>
<feature type="domain" description="Integrase catalytic" evidence="2">
    <location>
        <begin position="1"/>
        <end position="118"/>
    </location>
</feature>
<feature type="compositionally biased region" description="Polar residues" evidence="1">
    <location>
        <begin position="237"/>
        <end position="246"/>
    </location>
</feature>
<dbReference type="GO" id="GO:0003676">
    <property type="term" value="F:nucleic acid binding"/>
    <property type="evidence" value="ECO:0007669"/>
    <property type="project" value="InterPro"/>
</dbReference>
<reference evidence="3" key="1">
    <citation type="submission" date="2020-06" db="EMBL/GenBank/DDBJ databases">
        <title>Draft genome of Bugula neritina, a colonial animal packing powerful symbionts and potential medicines.</title>
        <authorList>
            <person name="Rayko M."/>
        </authorList>
    </citation>
    <scope>NUCLEOTIDE SEQUENCE [LARGE SCALE GENOMIC DNA]</scope>
    <source>
        <strain evidence="3">Kwan_BN1</strain>
    </source>
</reference>
<evidence type="ECO:0000256" key="1">
    <source>
        <dbReference type="SAM" id="MobiDB-lite"/>
    </source>
</evidence>
<comment type="caution">
    <text evidence="3">The sequence shown here is derived from an EMBL/GenBank/DDBJ whole genome shotgun (WGS) entry which is preliminary data.</text>
</comment>
<dbReference type="AlphaFoldDB" id="A0A7J7KIJ7"/>
<dbReference type="InterPro" id="IPR050951">
    <property type="entry name" value="Retrovirus_Pol_polyprotein"/>
</dbReference>
<accession>A0A7J7KIJ7</accession>
<gene>
    <name evidence="3" type="ORF">EB796_003641</name>
</gene>
<name>A0A7J7KIJ7_BUGNE</name>
<evidence type="ECO:0000313" key="4">
    <source>
        <dbReference type="Proteomes" id="UP000593567"/>
    </source>
</evidence>
<feature type="compositionally biased region" description="Basic residues" evidence="1">
    <location>
        <begin position="255"/>
        <end position="268"/>
    </location>
</feature>
<keyword evidence="4" id="KW-1185">Reference proteome</keyword>
<dbReference type="PROSITE" id="PS50994">
    <property type="entry name" value="INTEGRASE"/>
    <property type="match status" value="1"/>
</dbReference>
<protein>
    <recommendedName>
        <fullName evidence="2">Integrase catalytic domain-containing protein</fullName>
    </recommendedName>
</protein>
<dbReference type="GO" id="GO:0015074">
    <property type="term" value="P:DNA integration"/>
    <property type="evidence" value="ECO:0007669"/>
    <property type="project" value="InterPro"/>
</dbReference>
<feature type="region of interest" description="Disordered" evidence="1">
    <location>
        <begin position="215"/>
        <end position="268"/>
    </location>
</feature>
<dbReference type="InterPro" id="IPR036397">
    <property type="entry name" value="RNaseH_sf"/>
</dbReference>
<dbReference type="InterPro" id="IPR001584">
    <property type="entry name" value="Integrase_cat-core"/>
</dbReference>
<dbReference type="EMBL" id="VXIV02000478">
    <property type="protein sequence ID" value="KAF6038053.1"/>
    <property type="molecule type" value="Genomic_DNA"/>
</dbReference>
<evidence type="ECO:0000313" key="3">
    <source>
        <dbReference type="EMBL" id="KAF6038053.1"/>
    </source>
</evidence>
<dbReference type="SUPFAM" id="SSF53098">
    <property type="entry name" value="Ribonuclease H-like"/>
    <property type="match status" value="1"/>
</dbReference>
<feature type="compositionally biased region" description="Low complexity" evidence="1">
    <location>
        <begin position="221"/>
        <end position="232"/>
    </location>
</feature>